<keyword evidence="2" id="KW-0812">Transmembrane</keyword>
<evidence type="ECO:0000256" key="2">
    <source>
        <dbReference type="SAM" id="Phobius"/>
    </source>
</evidence>
<dbReference type="PANTHER" id="PTHR12875:SF0">
    <property type="entry name" value="GOLGI TO ER TRAFFIC PROTEIN 4 HOMOLOG"/>
    <property type="match status" value="1"/>
</dbReference>
<sequence length="413" mass="46505">MSIGDNPKYRRINEDIAAGRFYDSLQHVLSASKRAVIGNKYEEALGVLHHFAEVYIRAKEYAQCLELMNEYISIAKQRNVNLSEENVSQVNSFFKAMTSAMSSINEEPSGPLTKDKIIAGTLAIMESALELIPDKSLYMALGEYYWHEGELSVAQKYLVHTQDIEVISRMLEEWESHVEEHERPFIYLRCILIQLALGDTSGAKCLLLMMNQDFESGESVPLPLQLAYIFTELCDEPDYQLFKVTCKVYKPIIDADPNFPRLVYHLRQKLFPGHNDPSDPYNMDPCAPPGAANPLAALLNSFILPERLDYIQIQKMMDFYRSLSKGEQRLARMLGRFTALMFTVPAGIAIILPAIIRVFTSNRTLSTIITASSATVSVIAIAITFGYVAYYEDQGNGESQARYIMGGKSTKAD</sequence>
<protein>
    <submittedName>
        <fullName evidence="3">Uncharacterized protein</fullName>
    </submittedName>
</protein>
<keyword evidence="2" id="KW-0472">Membrane</keyword>
<comment type="similarity">
    <text evidence="1">Belongs to the GET4 family.</text>
</comment>
<dbReference type="InterPro" id="IPR011990">
    <property type="entry name" value="TPR-like_helical_dom_sf"/>
</dbReference>
<organism evidence="3 4">
    <name type="scientific">Babesia ovis</name>
    <dbReference type="NCBI Taxonomy" id="5869"/>
    <lineage>
        <taxon>Eukaryota</taxon>
        <taxon>Sar</taxon>
        <taxon>Alveolata</taxon>
        <taxon>Apicomplexa</taxon>
        <taxon>Aconoidasida</taxon>
        <taxon>Piroplasmida</taxon>
        <taxon>Babesiidae</taxon>
        <taxon>Babesia</taxon>
    </lineage>
</organism>
<dbReference type="Proteomes" id="UP001057455">
    <property type="component" value="Unassembled WGS sequence"/>
</dbReference>
<name>A0A9W5TCU1_BABOV</name>
<dbReference type="AlphaFoldDB" id="A0A9W5TCU1"/>
<proteinExistence type="inferred from homology"/>
<keyword evidence="2" id="KW-1133">Transmembrane helix</keyword>
<dbReference type="InterPro" id="IPR007317">
    <property type="entry name" value="GET4"/>
</dbReference>
<feature type="transmembrane region" description="Helical" evidence="2">
    <location>
        <begin position="334"/>
        <end position="356"/>
    </location>
</feature>
<feature type="transmembrane region" description="Helical" evidence="2">
    <location>
        <begin position="368"/>
        <end position="390"/>
    </location>
</feature>
<reference evidence="3" key="1">
    <citation type="submission" date="2019-12" db="EMBL/GenBank/DDBJ databases">
        <title>Genome sequence of Babesia ovis.</title>
        <authorList>
            <person name="Yamagishi J."/>
            <person name="Sevinc F."/>
            <person name="Xuan X."/>
        </authorList>
    </citation>
    <scope>NUCLEOTIDE SEQUENCE</scope>
    <source>
        <strain evidence="3">Selcuk</strain>
    </source>
</reference>
<evidence type="ECO:0000313" key="4">
    <source>
        <dbReference type="Proteomes" id="UP001057455"/>
    </source>
</evidence>
<evidence type="ECO:0000256" key="1">
    <source>
        <dbReference type="ARBA" id="ARBA00005351"/>
    </source>
</evidence>
<accession>A0A9W5TCU1</accession>
<gene>
    <name evidence="3" type="ORF">BaOVIS_028370</name>
</gene>
<keyword evidence="4" id="KW-1185">Reference proteome</keyword>
<dbReference type="GO" id="GO:0005829">
    <property type="term" value="C:cytosol"/>
    <property type="evidence" value="ECO:0007669"/>
    <property type="project" value="TreeGrafter"/>
</dbReference>
<dbReference type="SUPFAM" id="SSF48452">
    <property type="entry name" value="TPR-like"/>
    <property type="match status" value="1"/>
</dbReference>
<dbReference type="Gene3D" id="1.25.40.10">
    <property type="entry name" value="Tetratricopeptide repeat domain"/>
    <property type="match status" value="1"/>
</dbReference>
<dbReference type="OrthoDB" id="10252405at2759"/>
<comment type="caution">
    <text evidence="3">The sequence shown here is derived from an EMBL/GenBank/DDBJ whole genome shotgun (WGS) entry which is preliminary data.</text>
</comment>
<evidence type="ECO:0000313" key="3">
    <source>
        <dbReference type="EMBL" id="GFE55433.1"/>
    </source>
</evidence>
<dbReference type="PANTHER" id="PTHR12875">
    <property type="entry name" value="GOLGI TO ER TRAFFIC PROTEIN 4 HOMOLOG"/>
    <property type="match status" value="1"/>
</dbReference>
<dbReference type="Pfam" id="PF04190">
    <property type="entry name" value="GET4"/>
    <property type="match status" value="1"/>
</dbReference>
<dbReference type="GO" id="GO:0045048">
    <property type="term" value="P:protein insertion into ER membrane"/>
    <property type="evidence" value="ECO:0007669"/>
    <property type="project" value="InterPro"/>
</dbReference>
<dbReference type="EMBL" id="BLIY01000022">
    <property type="protein sequence ID" value="GFE55433.1"/>
    <property type="molecule type" value="Genomic_DNA"/>
</dbReference>